<dbReference type="Proteomes" id="UP000192257">
    <property type="component" value="Unassembled WGS sequence"/>
</dbReference>
<accession>A0A1X0NUV7</accession>
<dbReference type="STRING" id="67003.A0A1X0NUV7"/>
<dbReference type="CDD" id="cd14501">
    <property type="entry name" value="PFA-DSP"/>
    <property type="match status" value="1"/>
</dbReference>
<dbReference type="EMBL" id="NBCO01000017">
    <property type="protein sequence ID" value="ORC88391.1"/>
    <property type="molecule type" value="Genomic_DNA"/>
</dbReference>
<dbReference type="InterPro" id="IPR029021">
    <property type="entry name" value="Prot-tyrosine_phosphatase-like"/>
</dbReference>
<dbReference type="PANTHER" id="PTHR31126">
    <property type="entry name" value="TYROSINE-PROTEIN PHOSPHATASE"/>
    <property type="match status" value="1"/>
</dbReference>
<sequence length="355" mass="39882">MYQRAVHQAWTPPPNFAMVETGVYRSAYPTLVSVPYLKHIGIKTVVLLSIELLPAPVTRALASTDFMSTADGLRTRKDEGHTVAPIRVVCTADLTGWMDEYSWAKDDFCVSDVQHALDFALQRDFQPVLFTCPTGELQTSVVVGCMRRYQGWTIAAALAECEMFVNISRSVRPSIMSFIEHWDLNEQPVLESDIARRKHELLMRERQHDHHHHNRRKGCSSSNTVTDSDSDNDYTVQSSTVSTSKKSYGDETSSLQQDDSFSTTGKPSSFSSKGGKNDGVSNFSPAAILFAPWYTAALERRETRASEIISARSKLRKPQDPLPIPYERYFGVLNPPSLDERSTFTKESVVEEDDD</sequence>
<dbReference type="VEuPathDB" id="TriTrypDB:TM35_000172630"/>
<feature type="compositionally biased region" description="Low complexity" evidence="1">
    <location>
        <begin position="220"/>
        <end position="246"/>
    </location>
</feature>
<dbReference type="Gene3D" id="3.90.190.10">
    <property type="entry name" value="Protein tyrosine phosphatase superfamily"/>
    <property type="match status" value="1"/>
</dbReference>
<evidence type="ECO:0000313" key="2">
    <source>
        <dbReference type="EMBL" id="ORC88391.1"/>
    </source>
</evidence>
<evidence type="ECO:0008006" key="4">
    <source>
        <dbReference type="Google" id="ProtNLM"/>
    </source>
</evidence>
<comment type="caution">
    <text evidence="2">The sequence shown here is derived from an EMBL/GenBank/DDBJ whole genome shotgun (WGS) entry which is preliminary data.</text>
</comment>
<feature type="compositionally biased region" description="Basic residues" evidence="1">
    <location>
        <begin position="209"/>
        <end position="218"/>
    </location>
</feature>
<feature type="compositionally biased region" description="Polar residues" evidence="1">
    <location>
        <begin position="250"/>
        <end position="259"/>
    </location>
</feature>
<proteinExistence type="predicted"/>
<evidence type="ECO:0000256" key="1">
    <source>
        <dbReference type="SAM" id="MobiDB-lite"/>
    </source>
</evidence>
<dbReference type="AlphaFoldDB" id="A0A1X0NUV7"/>
<dbReference type="PANTHER" id="PTHR31126:SF58">
    <property type="entry name" value="TYROSINE PHOSPHATASE"/>
    <property type="match status" value="1"/>
</dbReference>
<dbReference type="RefSeq" id="XP_028882457.1">
    <property type="nucleotide sequence ID" value="XM_029026342.1"/>
</dbReference>
<gene>
    <name evidence="2" type="ORF">TM35_000172630</name>
</gene>
<dbReference type="SUPFAM" id="SSF52799">
    <property type="entry name" value="(Phosphotyrosine protein) phosphatases II"/>
    <property type="match status" value="1"/>
</dbReference>
<dbReference type="Pfam" id="PF03162">
    <property type="entry name" value="Y_phosphatase2"/>
    <property type="match status" value="1"/>
</dbReference>
<name>A0A1X0NUV7_9TRYP</name>
<reference evidence="2 3" key="1">
    <citation type="submission" date="2017-03" db="EMBL/GenBank/DDBJ databases">
        <title>An alternative strategy for trypanosome survival in the mammalian bloodstream revealed through genome and transcriptome analysis of the ubiquitous bovine parasite Trypanosoma (Megatrypanum) theileri.</title>
        <authorList>
            <person name="Kelly S."/>
            <person name="Ivens A."/>
            <person name="Mott A."/>
            <person name="O'Neill E."/>
            <person name="Emms D."/>
            <person name="Macleod O."/>
            <person name="Voorheis P."/>
            <person name="Matthews J."/>
            <person name="Matthews K."/>
            <person name="Carrington M."/>
        </authorList>
    </citation>
    <scope>NUCLEOTIDE SEQUENCE [LARGE SCALE GENOMIC DNA]</scope>
    <source>
        <strain evidence="2">Edinburgh</strain>
    </source>
</reference>
<dbReference type="FunFam" id="3.90.190.10:FF:000187">
    <property type="entry name" value="Tyrosine phosphatase family, putative"/>
    <property type="match status" value="1"/>
</dbReference>
<dbReference type="GO" id="GO:0016791">
    <property type="term" value="F:phosphatase activity"/>
    <property type="evidence" value="ECO:0007669"/>
    <property type="project" value="TreeGrafter"/>
</dbReference>
<dbReference type="GO" id="GO:0005737">
    <property type="term" value="C:cytoplasm"/>
    <property type="evidence" value="ECO:0007669"/>
    <property type="project" value="TreeGrafter"/>
</dbReference>
<dbReference type="GeneID" id="39986122"/>
<organism evidence="2 3">
    <name type="scientific">Trypanosoma theileri</name>
    <dbReference type="NCBI Taxonomy" id="67003"/>
    <lineage>
        <taxon>Eukaryota</taxon>
        <taxon>Discoba</taxon>
        <taxon>Euglenozoa</taxon>
        <taxon>Kinetoplastea</taxon>
        <taxon>Metakinetoplastina</taxon>
        <taxon>Trypanosomatida</taxon>
        <taxon>Trypanosomatidae</taxon>
        <taxon>Trypanosoma</taxon>
    </lineage>
</organism>
<dbReference type="InterPro" id="IPR004861">
    <property type="entry name" value="Siw14-like"/>
</dbReference>
<protein>
    <recommendedName>
        <fullName evidence="4">Tyrosine phosphatase</fullName>
    </recommendedName>
</protein>
<keyword evidence="3" id="KW-1185">Reference proteome</keyword>
<evidence type="ECO:0000313" key="3">
    <source>
        <dbReference type="Proteomes" id="UP000192257"/>
    </source>
</evidence>
<feature type="compositionally biased region" description="Low complexity" evidence="1">
    <location>
        <begin position="260"/>
        <end position="274"/>
    </location>
</feature>
<dbReference type="OrthoDB" id="6375174at2759"/>
<feature type="region of interest" description="Disordered" evidence="1">
    <location>
        <begin position="205"/>
        <end position="278"/>
    </location>
</feature>